<evidence type="ECO:0000256" key="1">
    <source>
        <dbReference type="SAM" id="SignalP"/>
    </source>
</evidence>
<name>A0A7L3HRK8_9PASS</name>
<protein>
    <submittedName>
        <fullName evidence="2">S38AA protein</fullName>
    </submittedName>
</protein>
<feature type="chain" id="PRO_5029496180" evidence="1">
    <location>
        <begin position="21"/>
        <end position="55"/>
    </location>
</feature>
<organism evidence="2 3">
    <name type="scientific">Buphagus erythrorhynchus</name>
    <name type="common">red-billed oxpecker</name>
    <dbReference type="NCBI Taxonomy" id="245048"/>
    <lineage>
        <taxon>Eukaryota</taxon>
        <taxon>Metazoa</taxon>
        <taxon>Chordata</taxon>
        <taxon>Craniata</taxon>
        <taxon>Vertebrata</taxon>
        <taxon>Euteleostomi</taxon>
        <taxon>Archelosauria</taxon>
        <taxon>Archosauria</taxon>
        <taxon>Dinosauria</taxon>
        <taxon>Saurischia</taxon>
        <taxon>Theropoda</taxon>
        <taxon>Coelurosauria</taxon>
        <taxon>Aves</taxon>
        <taxon>Neognathae</taxon>
        <taxon>Neoaves</taxon>
        <taxon>Telluraves</taxon>
        <taxon>Australaves</taxon>
        <taxon>Passeriformes</taxon>
        <taxon>Sturnidae</taxon>
        <taxon>Buphagus</taxon>
    </lineage>
</organism>
<feature type="signal peptide" evidence="1">
    <location>
        <begin position="1"/>
        <end position="20"/>
    </location>
</feature>
<keyword evidence="3" id="KW-1185">Reference proteome</keyword>
<dbReference type="EMBL" id="VZTT01220454">
    <property type="protein sequence ID" value="NXU06160.1"/>
    <property type="molecule type" value="Genomic_DNA"/>
</dbReference>
<dbReference type="AlphaFoldDB" id="A0A7L3HRK8"/>
<keyword evidence="1" id="KW-0732">Signal</keyword>
<proteinExistence type="predicted"/>
<sequence>QCGILLGAVLLIFCSWMTHQSCMFLVKSANLSKRRTYPGLGEIPALGLLPSPPAL</sequence>
<dbReference type="Proteomes" id="UP000566314">
    <property type="component" value="Unassembled WGS sequence"/>
</dbReference>
<feature type="non-terminal residue" evidence="2">
    <location>
        <position position="1"/>
    </location>
</feature>
<accession>A0A7L3HRK8</accession>
<evidence type="ECO:0000313" key="3">
    <source>
        <dbReference type="Proteomes" id="UP000566314"/>
    </source>
</evidence>
<gene>
    <name evidence="2" type="primary">Slc38a10</name>
    <name evidence="2" type="ORF">BUPERY_R11824</name>
</gene>
<evidence type="ECO:0000313" key="2">
    <source>
        <dbReference type="EMBL" id="NXU06160.1"/>
    </source>
</evidence>
<dbReference type="OrthoDB" id="513400at2759"/>
<reference evidence="2 3" key="1">
    <citation type="submission" date="2019-09" db="EMBL/GenBank/DDBJ databases">
        <title>Bird 10,000 Genomes (B10K) Project - Family phase.</title>
        <authorList>
            <person name="Zhang G."/>
        </authorList>
    </citation>
    <scope>NUCLEOTIDE SEQUENCE [LARGE SCALE GENOMIC DNA]</scope>
    <source>
        <strain evidence="2">B10K-DU-012-02</strain>
    </source>
</reference>
<feature type="non-terminal residue" evidence="2">
    <location>
        <position position="55"/>
    </location>
</feature>
<comment type="caution">
    <text evidence="2">The sequence shown here is derived from an EMBL/GenBank/DDBJ whole genome shotgun (WGS) entry which is preliminary data.</text>
</comment>